<comment type="caution">
    <text evidence="2">The sequence shown here is derived from an EMBL/GenBank/DDBJ whole genome shotgun (WGS) entry which is preliminary data.</text>
</comment>
<protein>
    <submittedName>
        <fullName evidence="2">Uncharacterized protein</fullName>
    </submittedName>
</protein>
<reference evidence="2 3" key="1">
    <citation type="submission" date="2019-06" db="EMBL/GenBank/DDBJ databases">
        <title>Whole genome sequence for Cellvibrionaceae sp. R142.</title>
        <authorList>
            <person name="Wang G."/>
        </authorList>
    </citation>
    <scope>NUCLEOTIDE SEQUENCE [LARGE SCALE GENOMIC DNA]</scope>
    <source>
        <strain evidence="2 3">R142</strain>
    </source>
</reference>
<dbReference type="AlphaFoldDB" id="A0A545T3M7"/>
<evidence type="ECO:0000313" key="3">
    <source>
        <dbReference type="Proteomes" id="UP000319732"/>
    </source>
</evidence>
<dbReference type="EMBL" id="VHSG01000020">
    <property type="protein sequence ID" value="TQV71810.1"/>
    <property type="molecule type" value="Genomic_DNA"/>
</dbReference>
<dbReference type="Proteomes" id="UP000319732">
    <property type="component" value="Unassembled WGS sequence"/>
</dbReference>
<evidence type="ECO:0000313" key="2">
    <source>
        <dbReference type="EMBL" id="TQV71810.1"/>
    </source>
</evidence>
<feature type="region of interest" description="Disordered" evidence="1">
    <location>
        <begin position="1"/>
        <end position="49"/>
    </location>
</feature>
<feature type="compositionally biased region" description="Basic and acidic residues" evidence="1">
    <location>
        <begin position="18"/>
        <end position="36"/>
    </location>
</feature>
<organism evidence="2 3">
    <name type="scientific">Exilibacterium tricleocarpae</name>
    <dbReference type="NCBI Taxonomy" id="2591008"/>
    <lineage>
        <taxon>Bacteria</taxon>
        <taxon>Pseudomonadati</taxon>
        <taxon>Pseudomonadota</taxon>
        <taxon>Gammaproteobacteria</taxon>
        <taxon>Cellvibrionales</taxon>
        <taxon>Cellvibrionaceae</taxon>
        <taxon>Exilibacterium</taxon>
    </lineage>
</organism>
<feature type="region of interest" description="Disordered" evidence="1">
    <location>
        <begin position="292"/>
        <end position="314"/>
    </location>
</feature>
<dbReference type="RefSeq" id="WP_142928586.1">
    <property type="nucleotide sequence ID" value="NZ_ML660099.1"/>
</dbReference>
<sequence length="314" mass="34154">MDFRTTLSSGLQKAHLLPRRDNGGKKESTQAVDRRANPGRIKNAGKSLKSAVAGTGQRIEKAGTHLKQSASTVKNRTDNYITSTTADTAYTIAEKTVPSIAAQAARGAFIASGLRDEIARVETIKNPLSSDTPDLTMPGALPIEKDEAEEVKPENSEGRRFSKQAQNALEKLRKAPEEHRQRLRDTRDLAAFHTTVDTAGMFLNGAVRAAGPYLPSLPDLPPELDRKTHDLPLMPATLPEQEAEIKDMLTSQAPPPSMQDKAKNKLYDKASDATFSTGMLVAQGALQRISRNNMADNSSEEIDIKLPGSFPKED</sequence>
<accession>A0A545T3M7</accession>
<feature type="compositionally biased region" description="Polar residues" evidence="1">
    <location>
        <begin position="1"/>
        <end position="11"/>
    </location>
</feature>
<evidence type="ECO:0000256" key="1">
    <source>
        <dbReference type="SAM" id="MobiDB-lite"/>
    </source>
</evidence>
<proteinExistence type="predicted"/>
<keyword evidence="3" id="KW-1185">Reference proteome</keyword>
<name>A0A545T3M7_9GAMM</name>
<gene>
    <name evidence="2" type="ORF">FKG94_19395</name>
</gene>